<evidence type="ECO:0000313" key="2">
    <source>
        <dbReference type="EMBL" id="RVU53921.1"/>
    </source>
</evidence>
<dbReference type="Proteomes" id="UP000288812">
    <property type="component" value="Unassembled WGS sequence"/>
</dbReference>
<accession>A0A437S4I5</accession>
<feature type="transmembrane region" description="Helical" evidence="1">
    <location>
        <begin position="55"/>
        <end position="76"/>
    </location>
</feature>
<feature type="transmembrane region" description="Helical" evidence="1">
    <location>
        <begin position="28"/>
        <end position="49"/>
    </location>
</feature>
<keyword evidence="1" id="KW-0812">Transmembrane</keyword>
<proteinExistence type="predicted"/>
<name>A0A437S4I5_9FIRM</name>
<keyword evidence="1" id="KW-0472">Membrane</keyword>
<evidence type="ECO:0000256" key="1">
    <source>
        <dbReference type="SAM" id="Phobius"/>
    </source>
</evidence>
<dbReference type="Gene3D" id="2.60.120.430">
    <property type="entry name" value="Galactose-binding lectin"/>
    <property type="match status" value="1"/>
</dbReference>
<dbReference type="Gene3D" id="3.40.50.1820">
    <property type="entry name" value="alpha/beta hydrolase"/>
    <property type="match status" value="1"/>
</dbReference>
<evidence type="ECO:0008006" key="4">
    <source>
        <dbReference type="Google" id="ProtNLM"/>
    </source>
</evidence>
<dbReference type="OrthoDB" id="9808543at2"/>
<dbReference type="SUPFAM" id="SSF53474">
    <property type="entry name" value="alpha/beta-Hydrolases"/>
    <property type="match status" value="1"/>
</dbReference>
<keyword evidence="3" id="KW-1185">Reference proteome</keyword>
<comment type="caution">
    <text evidence="2">The sequence shown here is derived from an EMBL/GenBank/DDBJ whole genome shotgun (WGS) entry which is preliminary data.</text>
</comment>
<dbReference type="EMBL" id="RLIH01000020">
    <property type="protein sequence ID" value="RVU53921.1"/>
    <property type="molecule type" value="Genomic_DNA"/>
</dbReference>
<keyword evidence="1" id="KW-1133">Transmembrane helix</keyword>
<organism evidence="2 3">
    <name type="scientific">Anaerosphaera multitolerans</name>
    <dbReference type="NCBI Taxonomy" id="2487351"/>
    <lineage>
        <taxon>Bacteria</taxon>
        <taxon>Bacillati</taxon>
        <taxon>Bacillota</taxon>
        <taxon>Tissierellia</taxon>
        <taxon>Tissierellales</taxon>
        <taxon>Peptoniphilaceae</taxon>
        <taxon>Anaerosphaera</taxon>
    </lineage>
</organism>
<dbReference type="RefSeq" id="WP_127725326.1">
    <property type="nucleotide sequence ID" value="NZ_RLIH01000020.1"/>
</dbReference>
<sequence>MKIDNIIIKICTRIKLNLLKFLGNTKRAYSFIKLIISMVISLTFSYYIADYQIPKLVAFLGLAGILYIFLTLFTYIGKAAVTILKRSHSLNIVLFATLYFVLYRVFGDVSRKADFENWVNYLVPLGLTLVIFIFTKSLVSFFYNGKKFSIIFLIPSGGALALILFFMFTPGSSEKSGMNYSQVGDLDLDTEAIYSSNYIDYGLENENTISLSKYVNYRGRTKKIRDTVLGRDLSEVPIKGKIWYPENKKNSPVVFIVHGNHRLTEENYLGYNYLGRYLARRGIIAVTVDMNMLNGFMKYGLRNENDARAILLLENIKYILSENKNSESKIYELIDEKNIALAGHSRGGEAICIAENFNKLKYNPDNGESLNYNFNIKGIVAISPTVDQYNPSGKDVVLKDVNFLTIHGTHDGDVTGFDGMKLYNNTSFSQGSDNFKSAIYLGYANHGQFNEIWGDADSDPPREYFINKGALLEGEVQQEVLCKYVHNFLENTYGLKRDRGLFKEPSNYKLPETVYYSRYSDSSFVDICNFDEDYNMATFKYGESRFKNFLRIREESVEIGGFDIENTALHLSFNGKGNYELVFNQFVEPKNYLQFDLMSMDKEERFEDLKFKVAITDSFGNRGVVDVSEYIKLSPQIKVELSKLQKFNDSYDYKGSFETVRIPLKDFIKDMEFNLNEIKYLEFIFDGGSNSSILLDNIGYSN</sequence>
<reference evidence="2 3" key="1">
    <citation type="submission" date="2018-11" db="EMBL/GenBank/DDBJ databases">
        <title>Genome sequencing and assembly of Anaerosphaera sp. nov., GS7-6-2.</title>
        <authorList>
            <person name="Rettenmaier R."/>
            <person name="Liebl W."/>
            <person name="Zverlov V."/>
        </authorList>
    </citation>
    <scope>NUCLEOTIDE SEQUENCE [LARGE SCALE GENOMIC DNA]</scope>
    <source>
        <strain evidence="2 3">GS7-6-2</strain>
    </source>
</reference>
<feature type="transmembrane region" description="Helical" evidence="1">
    <location>
        <begin position="118"/>
        <end position="143"/>
    </location>
</feature>
<protein>
    <recommendedName>
        <fullName evidence="4">Alpha/beta hydrolase</fullName>
    </recommendedName>
</protein>
<dbReference type="InterPro" id="IPR029058">
    <property type="entry name" value="AB_hydrolase_fold"/>
</dbReference>
<evidence type="ECO:0000313" key="3">
    <source>
        <dbReference type="Proteomes" id="UP000288812"/>
    </source>
</evidence>
<dbReference type="AlphaFoldDB" id="A0A437S4I5"/>
<feature type="transmembrane region" description="Helical" evidence="1">
    <location>
        <begin position="150"/>
        <end position="168"/>
    </location>
</feature>
<gene>
    <name evidence="2" type="ORF">EF514_10115</name>
</gene>
<feature type="transmembrane region" description="Helical" evidence="1">
    <location>
        <begin position="88"/>
        <end position="106"/>
    </location>
</feature>